<gene>
    <name evidence="3" type="ORF">Mal52_22240</name>
</gene>
<sequence length="105" mass="11433">MVLLEFSMTPLGKGESVSPYVARSVEIISQSGLDYRLHAMGTVIEGEWDEVMAVVTKCYEAMSVDCDRVTCSVKIDARRGASGRLVSKVRSIEDKVAGDLKTSES</sequence>
<dbReference type="OrthoDB" id="5886358at2"/>
<evidence type="ECO:0000259" key="2">
    <source>
        <dbReference type="Pfam" id="PF01910"/>
    </source>
</evidence>
<dbReference type="AlphaFoldDB" id="A0A517ZMP9"/>
<dbReference type="Pfam" id="PF01910">
    <property type="entry name" value="Thiamine_BP"/>
    <property type="match status" value="1"/>
</dbReference>
<name>A0A517ZMP9_9PLAN</name>
<dbReference type="InterPro" id="IPR051614">
    <property type="entry name" value="UPF0045_domain"/>
</dbReference>
<dbReference type="GO" id="GO:0005829">
    <property type="term" value="C:cytosol"/>
    <property type="evidence" value="ECO:0007669"/>
    <property type="project" value="TreeGrafter"/>
</dbReference>
<reference evidence="3 4" key="1">
    <citation type="submission" date="2019-02" db="EMBL/GenBank/DDBJ databases">
        <title>Deep-cultivation of Planctomycetes and their phenomic and genomic characterization uncovers novel biology.</title>
        <authorList>
            <person name="Wiegand S."/>
            <person name="Jogler M."/>
            <person name="Boedeker C."/>
            <person name="Pinto D."/>
            <person name="Vollmers J."/>
            <person name="Rivas-Marin E."/>
            <person name="Kohn T."/>
            <person name="Peeters S.H."/>
            <person name="Heuer A."/>
            <person name="Rast P."/>
            <person name="Oberbeckmann S."/>
            <person name="Bunk B."/>
            <person name="Jeske O."/>
            <person name="Meyerdierks A."/>
            <person name="Storesund J.E."/>
            <person name="Kallscheuer N."/>
            <person name="Luecker S."/>
            <person name="Lage O.M."/>
            <person name="Pohl T."/>
            <person name="Merkel B.J."/>
            <person name="Hornburger P."/>
            <person name="Mueller R.-W."/>
            <person name="Bruemmer F."/>
            <person name="Labrenz M."/>
            <person name="Spormann A.M."/>
            <person name="Op den Camp H."/>
            <person name="Overmann J."/>
            <person name="Amann R."/>
            <person name="Jetten M.S.M."/>
            <person name="Mascher T."/>
            <person name="Medema M.H."/>
            <person name="Devos D.P."/>
            <person name="Kaster A.-K."/>
            <person name="Ovreas L."/>
            <person name="Rohde M."/>
            <person name="Galperin M.Y."/>
            <person name="Jogler C."/>
        </authorList>
    </citation>
    <scope>NUCLEOTIDE SEQUENCE [LARGE SCALE GENOMIC DNA]</scope>
    <source>
        <strain evidence="3 4">Mal52</strain>
    </source>
</reference>
<dbReference type="Proteomes" id="UP000319383">
    <property type="component" value="Chromosome"/>
</dbReference>
<proteinExistence type="inferred from homology"/>
<dbReference type="NCBIfam" id="TIGR00106">
    <property type="entry name" value="MTH1187 family thiamine-binding protein"/>
    <property type="match status" value="1"/>
</dbReference>
<dbReference type="InterPro" id="IPR029756">
    <property type="entry name" value="MTH1187/YkoF-like"/>
</dbReference>
<accession>A0A517ZMP9</accession>
<evidence type="ECO:0000313" key="4">
    <source>
        <dbReference type="Proteomes" id="UP000319383"/>
    </source>
</evidence>
<evidence type="ECO:0000313" key="3">
    <source>
        <dbReference type="EMBL" id="QDU43748.1"/>
    </source>
</evidence>
<dbReference type="RefSeq" id="WP_145376020.1">
    <property type="nucleotide sequence ID" value="NZ_CAXBED010000037.1"/>
</dbReference>
<dbReference type="PANTHER" id="PTHR33777:SF1">
    <property type="entry name" value="UPF0045 PROTEIN ECM15"/>
    <property type="match status" value="1"/>
</dbReference>
<comment type="similarity">
    <text evidence="1">Belongs to the UPF0045 family.</text>
</comment>
<dbReference type="Gene3D" id="3.30.70.930">
    <property type="match status" value="1"/>
</dbReference>
<dbReference type="KEGG" id="sdyn:Mal52_22240"/>
<protein>
    <recommendedName>
        <fullName evidence="2">Thiamine-binding protein domain-containing protein</fullName>
    </recommendedName>
</protein>
<evidence type="ECO:0000256" key="1">
    <source>
        <dbReference type="ARBA" id="ARBA00010272"/>
    </source>
</evidence>
<dbReference type="EMBL" id="CP036276">
    <property type="protein sequence ID" value="QDU43748.1"/>
    <property type="molecule type" value="Genomic_DNA"/>
</dbReference>
<keyword evidence="4" id="KW-1185">Reference proteome</keyword>
<feature type="domain" description="Thiamine-binding protein" evidence="2">
    <location>
        <begin position="5"/>
        <end position="93"/>
    </location>
</feature>
<organism evidence="3 4">
    <name type="scientific">Symmachiella dynata</name>
    <dbReference type="NCBI Taxonomy" id="2527995"/>
    <lineage>
        <taxon>Bacteria</taxon>
        <taxon>Pseudomonadati</taxon>
        <taxon>Planctomycetota</taxon>
        <taxon>Planctomycetia</taxon>
        <taxon>Planctomycetales</taxon>
        <taxon>Planctomycetaceae</taxon>
        <taxon>Symmachiella</taxon>
    </lineage>
</organism>
<dbReference type="SUPFAM" id="SSF89957">
    <property type="entry name" value="MTH1187/YkoF-like"/>
    <property type="match status" value="1"/>
</dbReference>
<dbReference type="InterPro" id="IPR002767">
    <property type="entry name" value="Thiamine_BP"/>
</dbReference>
<dbReference type="PANTHER" id="PTHR33777">
    <property type="entry name" value="UPF0045 PROTEIN ECM15"/>
    <property type="match status" value="1"/>
</dbReference>